<dbReference type="OrthoDB" id="582607at2"/>
<dbReference type="PhylomeDB" id="Q7NIX2"/>
<evidence type="ECO:0000313" key="3">
    <source>
        <dbReference type="Proteomes" id="UP000000557"/>
    </source>
</evidence>
<evidence type="ECO:0000313" key="2">
    <source>
        <dbReference type="EMBL" id="BAC90001.1"/>
    </source>
</evidence>
<dbReference type="InParanoid" id="Q7NIX2"/>
<dbReference type="EMBL" id="BA000045">
    <property type="protein sequence ID" value="BAC90001.1"/>
    <property type="molecule type" value="Genomic_DNA"/>
</dbReference>
<gene>
    <name evidence="2" type="ordered locus">glr2060</name>
</gene>
<dbReference type="eggNOG" id="COG3631">
    <property type="taxonomic scope" value="Bacteria"/>
</dbReference>
<reference evidence="2 3" key="2">
    <citation type="journal article" date="2003" name="DNA Res.">
        <title>Complete genome structure of Gloeobacter violaceus PCC 7421, a cyanobacterium that lacks thylakoids (supplement).</title>
        <authorList>
            <person name="Nakamura Y."/>
            <person name="Kaneko T."/>
            <person name="Sato S."/>
            <person name="Mimuro M."/>
            <person name="Miyashita H."/>
            <person name="Tsuchiya T."/>
            <person name="Sasamoto S."/>
            <person name="Watanabe A."/>
            <person name="Kawashima K."/>
            <person name="Kishida Y."/>
            <person name="Kiyokawa C."/>
            <person name="Kohara M."/>
            <person name="Matsumoto M."/>
            <person name="Matsuno A."/>
            <person name="Nakazaki N."/>
            <person name="Shimpo S."/>
            <person name="Takeuchi C."/>
            <person name="Yamada M."/>
            <person name="Tabata S."/>
        </authorList>
    </citation>
    <scope>NUCLEOTIDE SEQUENCE [LARGE SCALE GENOMIC DNA]</scope>
    <source>
        <strain evidence="3">ATCC 29082 / PCC 7421</strain>
    </source>
</reference>
<dbReference type="RefSeq" id="WP_011142058.1">
    <property type="nucleotide sequence ID" value="NC_005125.1"/>
</dbReference>
<name>Q7NIX2_GLOVI</name>
<reference evidence="2 3" key="1">
    <citation type="journal article" date="2003" name="DNA Res.">
        <title>Complete genome structure of Gloeobacter violaceus PCC 7421, a cyanobacterium that lacks thylakoids.</title>
        <authorList>
            <person name="Nakamura Y."/>
            <person name="Kaneko T."/>
            <person name="Sato S."/>
            <person name="Mimuro M."/>
            <person name="Miyashita H."/>
            <person name="Tsuchiya T."/>
            <person name="Sasamoto S."/>
            <person name="Watanabe A."/>
            <person name="Kawashima K."/>
            <person name="Kishida Y."/>
            <person name="Kiyokawa C."/>
            <person name="Kohara M."/>
            <person name="Matsumoto M."/>
            <person name="Matsuno A."/>
            <person name="Nakazaki N."/>
            <person name="Shimpo S."/>
            <person name="Takeuchi C."/>
            <person name="Yamada M."/>
            <person name="Tabata S."/>
        </authorList>
    </citation>
    <scope>NUCLEOTIDE SEQUENCE [LARGE SCALE GENOMIC DNA]</scope>
    <source>
        <strain evidence="3">ATCC 29082 / PCC 7421</strain>
    </source>
</reference>
<keyword evidence="3" id="KW-1185">Reference proteome</keyword>
<dbReference type="Pfam" id="PF12680">
    <property type="entry name" value="SnoaL_2"/>
    <property type="match status" value="1"/>
</dbReference>
<dbReference type="STRING" id="251221.gene:10759553"/>
<accession>Q7NIX2</accession>
<feature type="domain" description="SnoaL-like" evidence="1">
    <location>
        <begin position="6"/>
        <end position="111"/>
    </location>
</feature>
<dbReference type="Proteomes" id="UP000000557">
    <property type="component" value="Chromosome"/>
</dbReference>
<dbReference type="HOGENOM" id="CLU_119503_1_0_3"/>
<sequence>MANPTVERFMQTLQHTEQSGDVESLVNLFAEDAELSNLVLTEPLRGLAGARQFWSDYLGAFGQIRSHFERAIAADNAAVLEWVSEGKLHSGEPIRYRGVSILEIEGDRVRRFRSYYDSAAFSLK</sequence>
<protein>
    <submittedName>
        <fullName evidence="2">Glr2060 protein</fullName>
    </submittedName>
</protein>
<dbReference type="InterPro" id="IPR032710">
    <property type="entry name" value="NTF2-like_dom_sf"/>
</dbReference>
<evidence type="ECO:0000259" key="1">
    <source>
        <dbReference type="Pfam" id="PF12680"/>
    </source>
</evidence>
<dbReference type="InterPro" id="IPR037401">
    <property type="entry name" value="SnoaL-like"/>
</dbReference>
<dbReference type="SUPFAM" id="SSF54427">
    <property type="entry name" value="NTF2-like"/>
    <property type="match status" value="1"/>
</dbReference>
<dbReference type="KEGG" id="gvi:glr2060"/>
<dbReference type="EnsemblBacteria" id="BAC90001">
    <property type="protein sequence ID" value="BAC90001"/>
    <property type="gene ID" value="BAC90001"/>
</dbReference>
<dbReference type="AlphaFoldDB" id="Q7NIX2"/>
<organism evidence="2 3">
    <name type="scientific">Gloeobacter violaceus (strain ATCC 29082 / PCC 7421)</name>
    <dbReference type="NCBI Taxonomy" id="251221"/>
    <lineage>
        <taxon>Bacteria</taxon>
        <taxon>Bacillati</taxon>
        <taxon>Cyanobacteriota</taxon>
        <taxon>Cyanophyceae</taxon>
        <taxon>Gloeobacterales</taxon>
        <taxon>Gloeobacteraceae</taxon>
        <taxon>Gloeobacter</taxon>
    </lineage>
</organism>
<dbReference type="Gene3D" id="3.10.450.50">
    <property type="match status" value="1"/>
</dbReference>
<proteinExistence type="predicted"/>